<comment type="caution">
    <text evidence="1">The sequence shown here is derived from an EMBL/GenBank/DDBJ whole genome shotgun (WGS) entry which is preliminary data.</text>
</comment>
<reference evidence="1" key="1">
    <citation type="submission" date="2023-05" db="EMBL/GenBank/DDBJ databases">
        <title>Cataloging the Phylogenetic Diversity of Human Bladder Bacteria.</title>
        <authorList>
            <person name="Du J."/>
        </authorList>
    </citation>
    <scope>NUCLEOTIDE SEQUENCE</scope>
    <source>
        <strain evidence="1">UMB1231</strain>
    </source>
</reference>
<gene>
    <name evidence="1" type="ORF">QP433_08755</name>
</gene>
<protein>
    <submittedName>
        <fullName evidence="1">Phage holin</fullName>
    </submittedName>
</protein>
<dbReference type="RefSeq" id="WP_016648411.1">
    <property type="nucleotide sequence ID" value="NZ_JASOOE010000023.1"/>
</dbReference>
<sequence length="83" mass="9297">MPLSNRTYDLGKWLVLVFLPALAVLVKGLGQIYPLAYTDQAVMTLNLVAAFLGTLLQISSQHYDPQDPQHPIPIEGDRLCRNY</sequence>
<dbReference type="Pfam" id="PF16938">
    <property type="entry name" value="Phage_holin_Dp1"/>
    <property type="match status" value="1"/>
</dbReference>
<name>A0AAJ1V3D1_9LACT</name>
<dbReference type="AlphaFoldDB" id="A0AAJ1V3D1"/>
<evidence type="ECO:0000313" key="1">
    <source>
        <dbReference type="EMBL" id="MDK7188058.1"/>
    </source>
</evidence>
<accession>A0AAJ1V3D1</accession>
<dbReference type="InterPro" id="IPR031612">
    <property type="entry name" value="Phage_holin_Dp1"/>
</dbReference>
<dbReference type="EMBL" id="JASOOE010000023">
    <property type="protein sequence ID" value="MDK7188058.1"/>
    <property type="molecule type" value="Genomic_DNA"/>
</dbReference>
<evidence type="ECO:0000313" key="2">
    <source>
        <dbReference type="Proteomes" id="UP001229251"/>
    </source>
</evidence>
<organism evidence="1 2">
    <name type="scientific">Facklamia hominis</name>
    <dbReference type="NCBI Taxonomy" id="178214"/>
    <lineage>
        <taxon>Bacteria</taxon>
        <taxon>Bacillati</taxon>
        <taxon>Bacillota</taxon>
        <taxon>Bacilli</taxon>
        <taxon>Lactobacillales</taxon>
        <taxon>Aerococcaceae</taxon>
        <taxon>Facklamia</taxon>
    </lineage>
</organism>
<dbReference type="Proteomes" id="UP001229251">
    <property type="component" value="Unassembled WGS sequence"/>
</dbReference>
<proteinExistence type="predicted"/>